<dbReference type="AlphaFoldDB" id="A0A830I213"/>
<feature type="compositionally biased region" description="Polar residues" evidence="1">
    <location>
        <begin position="110"/>
        <end position="121"/>
    </location>
</feature>
<name>A0A830I213_9CHLO</name>
<evidence type="ECO:0000256" key="2">
    <source>
        <dbReference type="SAM" id="Phobius"/>
    </source>
</evidence>
<feature type="transmembrane region" description="Helical" evidence="2">
    <location>
        <begin position="132"/>
        <end position="153"/>
    </location>
</feature>
<organism evidence="3 4">
    <name type="scientific">Pycnococcus provasolii</name>
    <dbReference type="NCBI Taxonomy" id="41880"/>
    <lineage>
        <taxon>Eukaryota</taxon>
        <taxon>Viridiplantae</taxon>
        <taxon>Chlorophyta</taxon>
        <taxon>Pseudoscourfieldiophyceae</taxon>
        <taxon>Pseudoscourfieldiales</taxon>
        <taxon>Pycnococcaceae</taxon>
        <taxon>Pycnococcus</taxon>
    </lineage>
</organism>
<sequence>MSSSSCSFSGLAARAPRAARRRSLWSCSLKSPLVASSASASFSGAPKLSWVLPRRRRLLGDGGGGLSSSSSSSSSLRRGRRMGQSLVARGVPTGRGRGLSAKNQRLSKEYTPSKSKSVNVSMEGPSSNAKGFWVGIGLLFIFLPLVILGIALVTGDATPGTGSFAPM</sequence>
<feature type="compositionally biased region" description="Low complexity" evidence="1">
    <location>
        <begin position="67"/>
        <end position="86"/>
    </location>
</feature>
<keyword evidence="2" id="KW-0812">Transmembrane</keyword>
<accession>A0A830I213</accession>
<protein>
    <submittedName>
        <fullName evidence="3">Uncharacterized protein</fullName>
    </submittedName>
</protein>
<dbReference type="EMBL" id="BNJQ01000036">
    <property type="protein sequence ID" value="GHP11801.1"/>
    <property type="molecule type" value="Genomic_DNA"/>
</dbReference>
<evidence type="ECO:0000313" key="3">
    <source>
        <dbReference type="EMBL" id="GHP11801.1"/>
    </source>
</evidence>
<feature type="region of interest" description="Disordered" evidence="1">
    <location>
        <begin position="61"/>
        <end position="121"/>
    </location>
</feature>
<gene>
    <name evidence="3" type="ORF">PPROV_001052800</name>
</gene>
<keyword evidence="2" id="KW-1133">Transmembrane helix</keyword>
<comment type="caution">
    <text evidence="3">The sequence shown here is derived from an EMBL/GenBank/DDBJ whole genome shotgun (WGS) entry which is preliminary data.</text>
</comment>
<dbReference type="Proteomes" id="UP000660262">
    <property type="component" value="Unassembled WGS sequence"/>
</dbReference>
<reference evidence="3" key="1">
    <citation type="submission" date="2020-10" db="EMBL/GenBank/DDBJ databases">
        <title>Unveiling of a novel bifunctional photoreceptor, Dualchrome1, isolated from a cosmopolitan green alga.</title>
        <authorList>
            <person name="Suzuki S."/>
            <person name="Kawachi M."/>
        </authorList>
    </citation>
    <scope>NUCLEOTIDE SEQUENCE</scope>
    <source>
        <strain evidence="3">NIES 2893</strain>
    </source>
</reference>
<evidence type="ECO:0000313" key="4">
    <source>
        <dbReference type="Proteomes" id="UP000660262"/>
    </source>
</evidence>
<keyword evidence="4" id="KW-1185">Reference proteome</keyword>
<proteinExistence type="predicted"/>
<keyword evidence="2" id="KW-0472">Membrane</keyword>
<evidence type="ECO:0000256" key="1">
    <source>
        <dbReference type="SAM" id="MobiDB-lite"/>
    </source>
</evidence>